<dbReference type="Gene3D" id="1.25.10.10">
    <property type="entry name" value="Leucine-rich Repeat Variant"/>
    <property type="match status" value="1"/>
</dbReference>
<dbReference type="EMBL" id="GECZ01023431">
    <property type="protein sequence ID" value="JAS46338.1"/>
    <property type="molecule type" value="Transcribed_RNA"/>
</dbReference>
<feature type="domain" description="Importin N-terminal" evidence="9">
    <location>
        <begin position="26"/>
        <end position="92"/>
    </location>
</feature>
<reference evidence="10" key="1">
    <citation type="submission" date="2015-11" db="EMBL/GenBank/DDBJ databases">
        <title>De novo transcriptome assembly of four potential Pierce s Disease insect vectors from Arizona vineyards.</title>
        <authorList>
            <person name="Tassone E.E."/>
        </authorList>
    </citation>
    <scope>NUCLEOTIDE SEQUENCE</scope>
</reference>
<dbReference type="InterPro" id="IPR011989">
    <property type="entry name" value="ARM-like"/>
</dbReference>
<proteinExistence type="inferred from homology"/>
<sequence>MEFTSENLERAVSQFYHTDAAMQAQAHQWLTSAQLSPNAWSFVWELLQPFKPSEVQFFAATTLHMKVMKNWSEVPVEQYDDLKKRLLQAIINYASGPKIVLNRLCIALSAFILNTTPKHWPGAIPELLSTFQPANMPSIPPDKALWILLEVLTVIPEEFQSMHMAQNQKVNVRLELERSIPQVVGLVESVLAEQIRDWQLVNQAVRCVSAWLQLGIPIIECDSLISHLVQTVAAASHSNTQLVEWIVEALSHMVTHPSSHKYPLAVLNFAARILPVNDLILQHPDKQDLQSNVYGLFVSLGESHPRLILHSLLTDACHSCLQLVNIILACSNAPGHYPTHESYSHLGFGFWYILQDELMACDTDKHQALLPIILPIYTSLALVLIHKAEFPADGMSVSVEDKEAFRCYRQDIADTMMYCYNVLREPLLNLLLERIKSCLATESPWQPLEACLHGFLAVAESVNTSESTYLPQFFSTLQSIPFSKLNIKVAITTLDVVGAYADWMNCHRETLQHVVPLLMFGLENPETAPAATMSLKDITRECQLAMEPYSHHLLTAAMEVLKGGKLKQNENVRLMYSVGRVLSILPLQTIIQYLDTLMLPCVDELQILLAQPVSGEVKTGLLLRLKMLSMMCNSLDTQATTERSTQTPPVPTEQPVYLVLERVLPTLSGIVSKWQNDACVIQAVSCTLKQAISTLLECCSPLVPYVTELLATSYRLHPHPSPLEVIRQLCLLFGRENGQHRPLVQSLLTAVVRYTLELPISEHTDIAEAFMQLSSSLVKKNPILLVSSEDIDMTELLTFAITVLGLPELPTVKAAAMFLTNVIGQSREQPSLLAAVQATGEQMVHRILRSIGGESPRGCIDPLADLVLILNKKYCDSLSRWLYQMMSVEGFPSPKATPDNKQHFVKMVLKERANKRKLQEIIREFTLICRGLVGTEYAAQLKVQLL</sequence>
<comment type="similarity">
    <text evidence="2">Belongs to the importin beta family.</text>
</comment>
<organism evidence="10">
    <name type="scientific">Cuerna arida</name>
    <dbReference type="NCBI Taxonomy" id="1464854"/>
    <lineage>
        <taxon>Eukaryota</taxon>
        <taxon>Metazoa</taxon>
        <taxon>Ecdysozoa</taxon>
        <taxon>Arthropoda</taxon>
        <taxon>Hexapoda</taxon>
        <taxon>Insecta</taxon>
        <taxon>Pterygota</taxon>
        <taxon>Neoptera</taxon>
        <taxon>Paraneoptera</taxon>
        <taxon>Hemiptera</taxon>
        <taxon>Auchenorrhyncha</taxon>
        <taxon>Membracoidea</taxon>
        <taxon>Cicadellidae</taxon>
        <taxon>Cicadellinae</taxon>
        <taxon>Proconiini</taxon>
        <taxon>Cuerna</taxon>
    </lineage>
</organism>
<dbReference type="InterPro" id="IPR040709">
    <property type="entry name" value="Importin_rep_1"/>
</dbReference>
<keyword evidence="6" id="KW-0677">Repeat</keyword>
<comment type="subcellular location">
    <subcellularLocation>
        <location evidence="1">Nucleus</location>
    </subcellularLocation>
</comment>
<dbReference type="SUPFAM" id="SSF48371">
    <property type="entry name" value="ARM repeat"/>
    <property type="match status" value="1"/>
</dbReference>
<dbReference type="InterPro" id="IPR057942">
    <property type="entry name" value="TPR_TNPO3_IPO13_3rd"/>
</dbReference>
<dbReference type="Pfam" id="PF03810">
    <property type="entry name" value="IBN_N"/>
    <property type="match status" value="1"/>
</dbReference>
<name>A0A1B6F7Y6_9HEMI</name>
<comment type="subunit">
    <text evidence="3">Interacts with UBC9, RAN, RBM8A, eIF-1A and PAX6.</text>
</comment>
<dbReference type="GO" id="GO:0005737">
    <property type="term" value="C:cytoplasm"/>
    <property type="evidence" value="ECO:0007669"/>
    <property type="project" value="TreeGrafter"/>
</dbReference>
<accession>A0A1B6F7Y6</accession>
<dbReference type="AlphaFoldDB" id="A0A1B6F7Y6"/>
<dbReference type="PANTHER" id="PTHR12363">
    <property type="entry name" value="TRANSPORTIN 3 AND IMPORTIN 13"/>
    <property type="match status" value="1"/>
</dbReference>
<dbReference type="Pfam" id="PF08389">
    <property type="entry name" value="Xpo1"/>
    <property type="match status" value="1"/>
</dbReference>
<dbReference type="InterPro" id="IPR013598">
    <property type="entry name" value="Exportin-1/Importin-b-like"/>
</dbReference>
<evidence type="ECO:0000256" key="3">
    <source>
        <dbReference type="ARBA" id="ARBA00011422"/>
    </source>
</evidence>
<evidence type="ECO:0000256" key="2">
    <source>
        <dbReference type="ARBA" id="ARBA00007991"/>
    </source>
</evidence>
<dbReference type="SMART" id="SM00913">
    <property type="entry name" value="IBN_N"/>
    <property type="match status" value="1"/>
</dbReference>
<dbReference type="Pfam" id="PF18773">
    <property type="entry name" value="Importin_rep"/>
    <property type="match status" value="1"/>
</dbReference>
<evidence type="ECO:0000256" key="1">
    <source>
        <dbReference type="ARBA" id="ARBA00004123"/>
    </source>
</evidence>
<dbReference type="GO" id="GO:0005634">
    <property type="term" value="C:nucleus"/>
    <property type="evidence" value="ECO:0007669"/>
    <property type="project" value="UniProtKB-SubCell"/>
</dbReference>
<keyword evidence="5" id="KW-0813">Transport</keyword>
<evidence type="ECO:0000313" key="10">
    <source>
        <dbReference type="EMBL" id="JAS46338.1"/>
    </source>
</evidence>
<dbReference type="Pfam" id="PF24140">
    <property type="entry name" value="TPR_TNPO3_IPO13_3rd"/>
    <property type="match status" value="1"/>
</dbReference>
<evidence type="ECO:0000256" key="6">
    <source>
        <dbReference type="ARBA" id="ARBA00022737"/>
    </source>
</evidence>
<keyword evidence="8" id="KW-0539">Nucleus</keyword>
<dbReference type="InterPro" id="IPR051345">
    <property type="entry name" value="Importin_beta-like_NTR"/>
</dbReference>
<dbReference type="PANTHER" id="PTHR12363:SF33">
    <property type="entry name" value="IMPORTIN-13"/>
    <property type="match status" value="1"/>
</dbReference>
<evidence type="ECO:0000259" key="9">
    <source>
        <dbReference type="PROSITE" id="PS50166"/>
    </source>
</evidence>
<dbReference type="InterPro" id="IPR040520">
    <property type="entry name" value="Importin_rep_3"/>
</dbReference>
<gene>
    <name evidence="10" type="ORF">g.9694</name>
</gene>
<dbReference type="GO" id="GO:0006606">
    <property type="term" value="P:protein import into nucleus"/>
    <property type="evidence" value="ECO:0007669"/>
    <property type="project" value="TreeGrafter"/>
</dbReference>
<dbReference type="GO" id="GO:0031267">
    <property type="term" value="F:small GTPase binding"/>
    <property type="evidence" value="ECO:0007669"/>
    <property type="project" value="InterPro"/>
</dbReference>
<keyword evidence="7" id="KW-0653">Protein transport</keyword>
<protein>
    <recommendedName>
        <fullName evidence="4">Importin-13</fullName>
    </recommendedName>
</protein>
<evidence type="ECO:0000256" key="7">
    <source>
        <dbReference type="ARBA" id="ARBA00022927"/>
    </source>
</evidence>
<evidence type="ECO:0000256" key="8">
    <source>
        <dbReference type="ARBA" id="ARBA00023242"/>
    </source>
</evidence>
<evidence type="ECO:0000256" key="5">
    <source>
        <dbReference type="ARBA" id="ARBA00022448"/>
    </source>
</evidence>
<evidence type="ECO:0000256" key="4">
    <source>
        <dbReference type="ARBA" id="ARBA00016020"/>
    </source>
</evidence>
<dbReference type="PROSITE" id="PS50166">
    <property type="entry name" value="IMPORTIN_B_NT"/>
    <property type="match status" value="1"/>
</dbReference>
<dbReference type="InterPro" id="IPR016024">
    <property type="entry name" value="ARM-type_fold"/>
</dbReference>
<dbReference type="InterPro" id="IPR001494">
    <property type="entry name" value="Importin-beta_N"/>
</dbReference>
<dbReference type="Pfam" id="PF18806">
    <property type="entry name" value="Importin_rep_3"/>
    <property type="match status" value="1"/>
</dbReference>